<accession>A0ABN7NUM3</accession>
<keyword evidence="2" id="KW-1185">Reference proteome</keyword>
<dbReference type="EMBL" id="CAJPIN010004336">
    <property type="protein sequence ID" value="CAG2056780.1"/>
    <property type="molecule type" value="Genomic_DNA"/>
</dbReference>
<comment type="caution">
    <text evidence="1">The sequence shown here is derived from an EMBL/GenBank/DDBJ whole genome shotgun (WGS) entry which is preliminary data.</text>
</comment>
<dbReference type="Proteomes" id="UP001153148">
    <property type="component" value="Unassembled WGS sequence"/>
</dbReference>
<proteinExistence type="predicted"/>
<sequence>MGEIGAQTQLGVLRVVFLKCFYTLPPRGHETSTVIKILSSNLLTITILSLQGYGHACGLDAAIRSRGMLFVATGHACDFVITFYDQLSWHQGVKIFHSGDLAFTSFINSSVSKIAKYRTLPSVKLQTGGKHWTACKKDDASKPTQVSIVLATGCDTNASVATSIRNKGERICRCDLKTLTKAF</sequence>
<gene>
    <name evidence="1" type="ORF">TPAB3V08_LOCUS3764</name>
</gene>
<name>A0ABN7NUM3_TIMPD</name>
<reference evidence="1" key="1">
    <citation type="submission" date="2021-03" db="EMBL/GenBank/DDBJ databases">
        <authorList>
            <person name="Tran Van P."/>
        </authorList>
    </citation>
    <scope>NUCLEOTIDE SEQUENCE</scope>
</reference>
<protein>
    <submittedName>
        <fullName evidence="1">Uncharacterized protein</fullName>
    </submittedName>
</protein>
<evidence type="ECO:0000313" key="1">
    <source>
        <dbReference type="EMBL" id="CAG2056780.1"/>
    </source>
</evidence>
<evidence type="ECO:0000313" key="2">
    <source>
        <dbReference type="Proteomes" id="UP001153148"/>
    </source>
</evidence>
<organism evidence="1 2">
    <name type="scientific">Timema podura</name>
    <name type="common">Walking stick</name>
    <dbReference type="NCBI Taxonomy" id="61482"/>
    <lineage>
        <taxon>Eukaryota</taxon>
        <taxon>Metazoa</taxon>
        <taxon>Ecdysozoa</taxon>
        <taxon>Arthropoda</taxon>
        <taxon>Hexapoda</taxon>
        <taxon>Insecta</taxon>
        <taxon>Pterygota</taxon>
        <taxon>Neoptera</taxon>
        <taxon>Polyneoptera</taxon>
        <taxon>Phasmatodea</taxon>
        <taxon>Timematodea</taxon>
        <taxon>Timematoidea</taxon>
        <taxon>Timematidae</taxon>
        <taxon>Timema</taxon>
    </lineage>
</organism>